<keyword evidence="2" id="KW-1185">Reference proteome</keyword>
<dbReference type="AlphaFoldDB" id="A0A4Y2I9T7"/>
<proteinExistence type="predicted"/>
<organism evidence="1 2">
    <name type="scientific">Araneus ventricosus</name>
    <name type="common">Orbweaver spider</name>
    <name type="synonym">Epeira ventricosa</name>
    <dbReference type="NCBI Taxonomy" id="182803"/>
    <lineage>
        <taxon>Eukaryota</taxon>
        <taxon>Metazoa</taxon>
        <taxon>Ecdysozoa</taxon>
        <taxon>Arthropoda</taxon>
        <taxon>Chelicerata</taxon>
        <taxon>Arachnida</taxon>
        <taxon>Araneae</taxon>
        <taxon>Araneomorphae</taxon>
        <taxon>Entelegynae</taxon>
        <taxon>Araneoidea</taxon>
        <taxon>Araneidae</taxon>
        <taxon>Araneus</taxon>
    </lineage>
</organism>
<gene>
    <name evidence="1" type="ORF">AVEN_161279_1</name>
</gene>
<dbReference type="EMBL" id="BGPR01002493">
    <property type="protein sequence ID" value="GBM74385.1"/>
    <property type="molecule type" value="Genomic_DNA"/>
</dbReference>
<sequence length="124" mass="14168">MWARFHSNLIQFEKSSVSHSAPSTLAAIHCPQCTPEGWEAVTCPRKRPAWLWKVLSRHLEEKDHNTGKTSISSWTYYTRPFGYQPANDAETELSSRMIAICRERGACAVGTTTRAARRRMRRST</sequence>
<reference evidence="1 2" key="1">
    <citation type="journal article" date="2019" name="Sci. Rep.">
        <title>Orb-weaving spider Araneus ventricosus genome elucidates the spidroin gene catalogue.</title>
        <authorList>
            <person name="Kono N."/>
            <person name="Nakamura H."/>
            <person name="Ohtoshi R."/>
            <person name="Moran D.A.P."/>
            <person name="Shinohara A."/>
            <person name="Yoshida Y."/>
            <person name="Fujiwara M."/>
            <person name="Mori M."/>
            <person name="Tomita M."/>
            <person name="Arakawa K."/>
        </authorList>
    </citation>
    <scope>NUCLEOTIDE SEQUENCE [LARGE SCALE GENOMIC DNA]</scope>
</reference>
<protein>
    <submittedName>
        <fullName evidence="1">Uncharacterized protein</fullName>
    </submittedName>
</protein>
<accession>A0A4Y2I9T7</accession>
<name>A0A4Y2I9T7_ARAVE</name>
<evidence type="ECO:0000313" key="2">
    <source>
        <dbReference type="Proteomes" id="UP000499080"/>
    </source>
</evidence>
<dbReference type="Proteomes" id="UP000499080">
    <property type="component" value="Unassembled WGS sequence"/>
</dbReference>
<comment type="caution">
    <text evidence="1">The sequence shown here is derived from an EMBL/GenBank/DDBJ whole genome shotgun (WGS) entry which is preliminary data.</text>
</comment>
<evidence type="ECO:0000313" key="1">
    <source>
        <dbReference type="EMBL" id="GBM74385.1"/>
    </source>
</evidence>